<dbReference type="Pfam" id="PF25583">
    <property type="entry name" value="WCX"/>
    <property type="match status" value="1"/>
</dbReference>
<dbReference type="GO" id="GO:0003677">
    <property type="term" value="F:DNA binding"/>
    <property type="evidence" value="ECO:0007669"/>
    <property type="project" value="UniProtKB-KW"/>
</dbReference>
<dbReference type="InterPro" id="IPR051534">
    <property type="entry name" value="CBASS_pafABC_assoc_protein"/>
</dbReference>
<evidence type="ECO:0000259" key="2">
    <source>
        <dbReference type="Pfam" id="PF25583"/>
    </source>
</evidence>
<accession>A0A239GL76</accession>
<keyword evidence="4" id="KW-1185">Reference proteome</keyword>
<dbReference type="PANTHER" id="PTHR34580">
    <property type="match status" value="1"/>
</dbReference>
<gene>
    <name evidence="3" type="ORF">SAMN05446037_101771</name>
</gene>
<dbReference type="SUPFAM" id="SSF46785">
    <property type="entry name" value="Winged helix' DNA-binding domain"/>
    <property type="match status" value="1"/>
</dbReference>
<feature type="domain" description="WCX" evidence="2">
    <location>
        <begin position="249"/>
        <end position="325"/>
    </location>
</feature>
<evidence type="ECO:0000259" key="1">
    <source>
        <dbReference type="Pfam" id="PF13280"/>
    </source>
</evidence>
<reference evidence="4" key="1">
    <citation type="submission" date="2017-06" db="EMBL/GenBank/DDBJ databases">
        <authorList>
            <person name="Varghese N."/>
            <person name="Submissions S."/>
        </authorList>
    </citation>
    <scope>NUCLEOTIDE SEQUENCE [LARGE SCALE GENOMIC DNA]</scope>
    <source>
        <strain evidence="4">SCA</strain>
    </source>
</reference>
<dbReference type="Pfam" id="PF13280">
    <property type="entry name" value="WYL"/>
    <property type="match status" value="1"/>
</dbReference>
<feature type="domain" description="WYL" evidence="1">
    <location>
        <begin position="144"/>
        <end position="216"/>
    </location>
</feature>
<evidence type="ECO:0000313" key="3">
    <source>
        <dbReference type="EMBL" id="SNS69917.1"/>
    </source>
</evidence>
<dbReference type="InterPro" id="IPR057727">
    <property type="entry name" value="WCX_dom"/>
</dbReference>
<dbReference type="EMBL" id="FZOJ01000017">
    <property type="protein sequence ID" value="SNS69917.1"/>
    <property type="molecule type" value="Genomic_DNA"/>
</dbReference>
<dbReference type="AlphaFoldDB" id="A0A239GL76"/>
<dbReference type="PANTHER" id="PTHR34580:SF1">
    <property type="entry name" value="PROTEIN PAFC"/>
    <property type="match status" value="1"/>
</dbReference>
<keyword evidence="3" id="KW-0238">DNA-binding</keyword>
<organism evidence="3 4">
    <name type="scientific">Anaerovirgula multivorans</name>
    <dbReference type="NCBI Taxonomy" id="312168"/>
    <lineage>
        <taxon>Bacteria</taxon>
        <taxon>Bacillati</taxon>
        <taxon>Bacillota</taxon>
        <taxon>Clostridia</taxon>
        <taxon>Peptostreptococcales</taxon>
        <taxon>Natronincolaceae</taxon>
        <taxon>Anaerovirgula</taxon>
    </lineage>
</organism>
<protein>
    <submittedName>
        <fullName evidence="3">Predicted DNA-binding transcriptional regulator YafY, contains an HTH and WYL domains</fullName>
    </submittedName>
</protein>
<dbReference type="InterPro" id="IPR026881">
    <property type="entry name" value="WYL_dom"/>
</dbReference>
<dbReference type="PROSITE" id="PS52050">
    <property type="entry name" value="WYL"/>
    <property type="match status" value="1"/>
</dbReference>
<dbReference type="InterPro" id="IPR036390">
    <property type="entry name" value="WH_DNA-bd_sf"/>
</dbReference>
<sequence length="331" mass="38907">MMSSTNNQKLKTLYLLKILTEKTDEEHPMTVNDLIDELDRFGISAERKSVYSDVELLKIFGADIVCDKTRTNNYYMASREFELPELKLLVDAVQASKFITHKKSNELIKKIEKLTSAHEAKELHRHVIVNDRVKTMNESIYYNVDAIHYAIQQNRMVQFKYFDYTVDKRLKFRRNGEVYCVSPYALTWADDNYYLIAYHERYQDISHFRVDRMSEIMVSENMRPVISEFENFNVVEYSKRVFSMFSGETERVEIEFDNSLINVVIDRFGKDVRIYGKTETSFKIATEIAATGTFFGWLLMFGDKARIVAPQSLVDSMRGYLQNILQLYSKK</sequence>
<name>A0A239GL76_9FIRM</name>
<evidence type="ECO:0000313" key="4">
    <source>
        <dbReference type="Proteomes" id="UP000198304"/>
    </source>
</evidence>
<dbReference type="RefSeq" id="WP_242975162.1">
    <property type="nucleotide sequence ID" value="NZ_FZOJ01000017.1"/>
</dbReference>
<proteinExistence type="predicted"/>
<dbReference type="Proteomes" id="UP000198304">
    <property type="component" value="Unassembled WGS sequence"/>
</dbReference>